<dbReference type="STRING" id="1088818.A0A2I0B4D0"/>
<gene>
    <name evidence="5" type="primary">ICR2</name>
    <name evidence="5" type="ORF">AXF42_Ash012242</name>
</gene>
<evidence type="ECO:0000256" key="4">
    <source>
        <dbReference type="SAM" id="MobiDB-lite"/>
    </source>
</evidence>
<dbReference type="AlphaFoldDB" id="A0A2I0B4D0"/>
<feature type="compositionally biased region" description="Low complexity" evidence="4">
    <location>
        <begin position="23"/>
        <end position="37"/>
    </location>
</feature>
<feature type="coiled-coil region" evidence="3">
    <location>
        <begin position="268"/>
        <end position="518"/>
    </location>
</feature>
<evidence type="ECO:0000313" key="6">
    <source>
        <dbReference type="Proteomes" id="UP000236161"/>
    </source>
</evidence>
<name>A0A2I0B4D0_9ASPA</name>
<evidence type="ECO:0000256" key="1">
    <source>
        <dbReference type="ARBA" id="ARBA00009778"/>
    </source>
</evidence>
<accession>A0A2I0B4D0</accession>
<dbReference type="InterPro" id="IPR029688">
    <property type="entry name" value="ICR"/>
</dbReference>
<feature type="compositionally biased region" description="Basic and acidic residues" evidence="4">
    <location>
        <begin position="52"/>
        <end position="90"/>
    </location>
</feature>
<feature type="region of interest" description="Disordered" evidence="4">
    <location>
        <begin position="556"/>
        <end position="586"/>
    </location>
</feature>
<sequence>MQTNKARNGSSEVPHKTSPITPKSSHGSKASGSESDSVNSKLTPKKASTAKTMERRSPRSPAIERKRPIRMNELETEITHLQEELKKTKDQLSSSESSKKRLQSEAEEAKKQLATVSAKFEKSQQQLVEFTEAENTRLQELRKISQERDKEWQSELEALQKQHLVDSVTLGSAMNEIQRLKQCEAAQAKDSERTQSELDTLKDDLAVTLSIVEKLKIQTVESGKAEDEAKLMVSETQKQLEIAHSTIASLCAKGSNLEEALNSTISKLEESRVRVSALEELVKELQGLVEGDEDGREVHHAIGASESELENINMRERELESLLNNKETEFQILSEMNKQLQEKIEKCKAKQLDSELEQLRSENADVRECELESTLQRLSAELSDSKVLLIDKDTELQSFSEMNKQLKEEIEKCKANEFDLGMKLMKVNTFVTELKSNLMDKETELQNLLEENEQLTLKLSMKESEHQKKYAEVVSEADKNGKKVTNFIEQLEAAKSMNSEMEAELRRLRVQSDQWRKAAEAAAAVLTPGSNLRAGERTGSLDSDFNLISGKLMSSPFSDDLDDESPKKKNSNVLKKIGGLWKKGPK</sequence>
<dbReference type="PANTHER" id="PTHR34224">
    <property type="entry name" value="INTERACTOR OF CONSTITUTIVE ACTIVE ROPS 2, CHLOROPLASTIC-RELATED"/>
    <property type="match status" value="1"/>
</dbReference>
<feature type="compositionally biased region" description="Polar residues" evidence="4">
    <location>
        <begin position="1"/>
        <end position="11"/>
    </location>
</feature>
<organism evidence="5 6">
    <name type="scientific">Apostasia shenzhenica</name>
    <dbReference type="NCBI Taxonomy" id="1088818"/>
    <lineage>
        <taxon>Eukaryota</taxon>
        <taxon>Viridiplantae</taxon>
        <taxon>Streptophyta</taxon>
        <taxon>Embryophyta</taxon>
        <taxon>Tracheophyta</taxon>
        <taxon>Spermatophyta</taxon>
        <taxon>Magnoliopsida</taxon>
        <taxon>Liliopsida</taxon>
        <taxon>Asparagales</taxon>
        <taxon>Orchidaceae</taxon>
        <taxon>Apostasioideae</taxon>
        <taxon>Apostasia</taxon>
    </lineage>
</organism>
<dbReference type="PANTHER" id="PTHR34224:SF4">
    <property type="entry name" value="INTERACTOR OF CONSTITUTIVE ACTIVE ROPS 2, CHLOROPLASTIC"/>
    <property type="match status" value="1"/>
</dbReference>
<feature type="compositionally biased region" description="Basic and acidic residues" evidence="4">
    <location>
        <begin position="97"/>
        <end position="109"/>
    </location>
</feature>
<comment type="similarity">
    <text evidence="1">Belongs to the ICR family.</text>
</comment>
<reference evidence="5 6" key="1">
    <citation type="journal article" date="2017" name="Nature">
        <title>The Apostasia genome and the evolution of orchids.</title>
        <authorList>
            <person name="Zhang G.Q."/>
            <person name="Liu K.W."/>
            <person name="Li Z."/>
            <person name="Lohaus R."/>
            <person name="Hsiao Y.Y."/>
            <person name="Niu S.C."/>
            <person name="Wang J.Y."/>
            <person name="Lin Y.C."/>
            <person name="Xu Q."/>
            <person name="Chen L.J."/>
            <person name="Yoshida K."/>
            <person name="Fujiwara S."/>
            <person name="Wang Z.W."/>
            <person name="Zhang Y.Q."/>
            <person name="Mitsuda N."/>
            <person name="Wang M."/>
            <person name="Liu G.H."/>
            <person name="Pecoraro L."/>
            <person name="Huang H.X."/>
            <person name="Xiao X.J."/>
            <person name="Lin M."/>
            <person name="Wu X.Y."/>
            <person name="Wu W.L."/>
            <person name="Chen Y.Y."/>
            <person name="Chang S.B."/>
            <person name="Sakamoto S."/>
            <person name="Ohme-Takagi M."/>
            <person name="Yagi M."/>
            <person name="Zeng S.J."/>
            <person name="Shen C.Y."/>
            <person name="Yeh C.M."/>
            <person name="Luo Y.B."/>
            <person name="Tsai W.C."/>
            <person name="Van de Peer Y."/>
            <person name="Liu Z.J."/>
        </authorList>
    </citation>
    <scope>NUCLEOTIDE SEQUENCE [LARGE SCALE GENOMIC DNA]</scope>
    <source>
        <strain evidence="6">cv. Shenzhen</strain>
        <tissue evidence="5">Stem</tissue>
    </source>
</reference>
<feature type="region of interest" description="Disordered" evidence="4">
    <location>
        <begin position="1"/>
        <end position="109"/>
    </location>
</feature>
<protein>
    <submittedName>
        <fullName evidence="5">Interactor of constitutive active ROPs 2, chloroplastic</fullName>
    </submittedName>
</protein>
<dbReference type="Proteomes" id="UP000236161">
    <property type="component" value="Unassembled WGS sequence"/>
</dbReference>
<keyword evidence="2 3" id="KW-0175">Coiled coil</keyword>
<keyword evidence="6" id="KW-1185">Reference proteome</keyword>
<evidence type="ECO:0000313" key="5">
    <source>
        <dbReference type="EMBL" id="PKA62655.1"/>
    </source>
</evidence>
<dbReference type="OrthoDB" id="1932291at2759"/>
<evidence type="ECO:0000256" key="2">
    <source>
        <dbReference type="ARBA" id="ARBA00023054"/>
    </source>
</evidence>
<proteinExistence type="inferred from homology"/>
<evidence type="ECO:0000256" key="3">
    <source>
        <dbReference type="SAM" id="Coils"/>
    </source>
</evidence>
<dbReference type="EMBL" id="KZ451916">
    <property type="protein sequence ID" value="PKA62655.1"/>
    <property type="molecule type" value="Genomic_DNA"/>
</dbReference>